<proteinExistence type="predicted"/>
<sequence>MTFIITRTRTHQQSLLDLVNYANDDTIDTPLTVANTGITKRGELYPGVYGLRLTNLSKEDDTVDVQHTKIQLGDILLFSKADLSWFNPLNVPPSNRVWDNAAQAMVENAIAKMGFNISKIFTPPNACFVTYNTDESGWFITFRCDSFVFEEVFLYRLPHYFGEFVTNKDLVGFQFNPVGSTEPPIPDAYPVVFTKAPWDLLIGLVNFENGFTFDKNQFAWKDLTVLSTPSVKGGDTGIDLDLLAEPSEVIEDWVTFTYKRMALSAVWPKTPVLTTAEVGFNRNDRTIDVPTLIATLAGRFYLDQSNYGFTFDYLKRRVTITALSTNVAFTGSVQLTVAITIGLAELVTVRMLNGFEPGKFY</sequence>
<organism evidence="1 2">
    <name type="scientific">Erwinia phage vB_EamM_Kwan</name>
    <dbReference type="NCBI Taxonomy" id="1883374"/>
    <lineage>
        <taxon>Viruses</taxon>
        <taxon>Duplodnaviria</taxon>
        <taxon>Heunggongvirae</taxon>
        <taxon>Uroviricota</taxon>
        <taxon>Caudoviricetes</taxon>
        <taxon>Chimalliviridae</taxon>
        <taxon>Wellingtonvirus</taxon>
        <taxon>Wellingtonvirus wellington</taxon>
    </lineage>
</organism>
<dbReference type="KEGG" id="vg:29061954"/>
<reference evidence="1 2" key="1">
    <citation type="submission" date="2016-06" db="EMBL/GenBank/DDBJ databases">
        <authorList>
            <person name="Kjaerup R.B."/>
            <person name="Dalgaard T.S."/>
            <person name="Juul-Madsen H.R."/>
        </authorList>
    </citation>
    <scope>NUCLEOTIDE SEQUENCE [LARGE SCALE GENOMIC DNA]</scope>
</reference>
<evidence type="ECO:0000313" key="1">
    <source>
        <dbReference type="EMBL" id="ANZ49462.1"/>
    </source>
</evidence>
<protein>
    <submittedName>
        <fullName evidence="1">Uncharacterized protein</fullName>
    </submittedName>
</protein>
<dbReference type="EMBL" id="KX397369">
    <property type="protein sequence ID" value="ANZ49462.1"/>
    <property type="molecule type" value="Genomic_DNA"/>
</dbReference>
<dbReference type="Pfam" id="PF25613">
    <property type="entry name" value="DUF7941"/>
    <property type="match status" value="1"/>
</dbReference>
<name>A0A1B2IDZ1_9CAUD</name>
<accession>A0A1B2IDZ1</accession>
<evidence type="ECO:0000313" key="2">
    <source>
        <dbReference type="Proteomes" id="UP000202923"/>
    </source>
</evidence>
<dbReference type="GeneID" id="29061954"/>
<dbReference type="OrthoDB" id="15893at10239"/>
<gene>
    <name evidence="1" type="ORF">KWAN_110</name>
</gene>
<dbReference type="RefSeq" id="YP_009278715.1">
    <property type="nucleotide sequence ID" value="NC_031010.1"/>
</dbReference>
<dbReference type="Proteomes" id="UP000202923">
    <property type="component" value="Genome"/>
</dbReference>
<dbReference type="InterPro" id="IPR057701">
    <property type="entry name" value="DUF7941"/>
</dbReference>